<dbReference type="Proteomes" id="UP001446871">
    <property type="component" value="Unassembled WGS sequence"/>
</dbReference>
<name>A0ABR1WG80_9PEZI</name>
<keyword evidence="3" id="KW-1185">Reference proteome</keyword>
<organism evidence="2 3">
    <name type="scientific">Apiospora saccharicola</name>
    <dbReference type="NCBI Taxonomy" id="335842"/>
    <lineage>
        <taxon>Eukaryota</taxon>
        <taxon>Fungi</taxon>
        <taxon>Dikarya</taxon>
        <taxon>Ascomycota</taxon>
        <taxon>Pezizomycotina</taxon>
        <taxon>Sordariomycetes</taxon>
        <taxon>Xylariomycetidae</taxon>
        <taxon>Amphisphaeriales</taxon>
        <taxon>Apiosporaceae</taxon>
        <taxon>Apiospora</taxon>
    </lineage>
</organism>
<sequence>MSSSKQCGPKDLSARHLDGNVSVRLPPEGPAPLQVRNFTLRDLGGSGGKTIETILVTPSATATSSASIAAGLPFTGDDMHPCSNGDSFAYPRDGHVLIFGTTTGIRDGQTSDDA</sequence>
<evidence type="ECO:0000256" key="1">
    <source>
        <dbReference type="SAM" id="MobiDB-lite"/>
    </source>
</evidence>
<protein>
    <submittedName>
        <fullName evidence="2">Uncharacterized protein</fullName>
    </submittedName>
</protein>
<proteinExistence type="predicted"/>
<gene>
    <name evidence="2" type="ORF">PG996_001298</name>
</gene>
<reference evidence="2 3" key="1">
    <citation type="submission" date="2023-01" db="EMBL/GenBank/DDBJ databases">
        <title>Analysis of 21 Apiospora genomes using comparative genomics revels a genus with tremendous synthesis potential of carbohydrate active enzymes and secondary metabolites.</title>
        <authorList>
            <person name="Sorensen T."/>
        </authorList>
    </citation>
    <scope>NUCLEOTIDE SEQUENCE [LARGE SCALE GENOMIC DNA]</scope>
    <source>
        <strain evidence="2 3">CBS 83171</strain>
    </source>
</reference>
<evidence type="ECO:0000313" key="2">
    <source>
        <dbReference type="EMBL" id="KAK8082517.1"/>
    </source>
</evidence>
<dbReference type="EMBL" id="JAQQWM010000001">
    <property type="protein sequence ID" value="KAK8082517.1"/>
    <property type="molecule type" value="Genomic_DNA"/>
</dbReference>
<evidence type="ECO:0000313" key="3">
    <source>
        <dbReference type="Proteomes" id="UP001446871"/>
    </source>
</evidence>
<accession>A0ABR1WG80</accession>
<comment type="caution">
    <text evidence="2">The sequence shown here is derived from an EMBL/GenBank/DDBJ whole genome shotgun (WGS) entry which is preliminary data.</text>
</comment>
<feature type="region of interest" description="Disordered" evidence="1">
    <location>
        <begin position="1"/>
        <end position="33"/>
    </location>
</feature>